<accession>A0A1A8Z5U1</accession>
<proteinExistence type="predicted"/>
<dbReference type="Proteomes" id="UP000199385">
    <property type="component" value="Chromosome I"/>
</dbReference>
<feature type="transmembrane region" description="Helical" evidence="1">
    <location>
        <begin position="144"/>
        <end position="168"/>
    </location>
</feature>
<feature type="transmembrane region" description="Helical" evidence="1">
    <location>
        <begin position="45"/>
        <end position="68"/>
    </location>
</feature>
<dbReference type="PATRIC" id="fig|261654.4.peg.882"/>
<dbReference type="OrthoDB" id="4935320at2"/>
<evidence type="ECO:0000313" key="2">
    <source>
        <dbReference type="EMBL" id="SBT39312.1"/>
    </source>
</evidence>
<dbReference type="RefSeq" id="WP_091657709.1">
    <property type="nucleotide sequence ID" value="NZ_LT594323.1"/>
</dbReference>
<dbReference type="STRING" id="261654.GA0070611_0859"/>
<keyword evidence="1" id="KW-0812">Transmembrane</keyword>
<evidence type="ECO:0000313" key="3">
    <source>
        <dbReference type="Proteomes" id="UP000199385"/>
    </source>
</evidence>
<keyword evidence="3" id="KW-1185">Reference proteome</keyword>
<evidence type="ECO:0008006" key="4">
    <source>
        <dbReference type="Google" id="ProtNLM"/>
    </source>
</evidence>
<keyword evidence="1" id="KW-1133">Transmembrane helix</keyword>
<name>A0A1A8Z5U1_9ACTN</name>
<sequence length="200" mass="21193">MRAATQRSVSTRLARLFTEVLAPGVLVTVMPLVGVVAVSRSTRDYLLWGGTVLLFCAVIPIGVLVHGVRRGTLSDRHIGDRTQRARPLLTGLVSVAVGLGLLAVLRAPATLFAMILVIFVVGGACTLVNHWWKLSIHAACAASSVTVLALFLGPALHLGWILVAAVAWSRVELRDHTWPQVIAGTALAVPLSAATFLLLS</sequence>
<reference evidence="3" key="1">
    <citation type="submission" date="2016-06" db="EMBL/GenBank/DDBJ databases">
        <authorList>
            <person name="Varghese N."/>
            <person name="Submissions Spin"/>
        </authorList>
    </citation>
    <scope>NUCLEOTIDE SEQUENCE [LARGE SCALE GENOMIC DNA]</scope>
    <source>
        <strain evidence="3">DSM 44815</strain>
    </source>
</reference>
<organism evidence="2 3">
    <name type="scientific">Micromonospora auratinigra</name>
    <dbReference type="NCBI Taxonomy" id="261654"/>
    <lineage>
        <taxon>Bacteria</taxon>
        <taxon>Bacillati</taxon>
        <taxon>Actinomycetota</taxon>
        <taxon>Actinomycetes</taxon>
        <taxon>Micromonosporales</taxon>
        <taxon>Micromonosporaceae</taxon>
        <taxon>Micromonospora</taxon>
    </lineage>
</organism>
<feature type="transmembrane region" description="Helical" evidence="1">
    <location>
        <begin position="180"/>
        <end position="199"/>
    </location>
</feature>
<gene>
    <name evidence="2" type="ORF">GA0070611_0859</name>
</gene>
<feature type="transmembrane region" description="Helical" evidence="1">
    <location>
        <begin position="20"/>
        <end position="39"/>
    </location>
</feature>
<evidence type="ECO:0000256" key="1">
    <source>
        <dbReference type="SAM" id="Phobius"/>
    </source>
</evidence>
<dbReference type="AlphaFoldDB" id="A0A1A8Z5U1"/>
<dbReference type="EMBL" id="LT594323">
    <property type="protein sequence ID" value="SBT39312.1"/>
    <property type="molecule type" value="Genomic_DNA"/>
</dbReference>
<feature type="transmembrane region" description="Helical" evidence="1">
    <location>
        <begin position="111"/>
        <end position="132"/>
    </location>
</feature>
<feature type="transmembrane region" description="Helical" evidence="1">
    <location>
        <begin position="88"/>
        <end position="105"/>
    </location>
</feature>
<dbReference type="Gene3D" id="1.20.144.10">
    <property type="entry name" value="Phosphatidic acid phosphatase type 2/haloperoxidase"/>
    <property type="match status" value="1"/>
</dbReference>
<keyword evidence="1" id="KW-0472">Membrane</keyword>
<protein>
    <recommendedName>
        <fullName evidence="4">PAP2 superfamily protein</fullName>
    </recommendedName>
</protein>